<evidence type="ECO:0000313" key="2">
    <source>
        <dbReference type="Proteomes" id="UP000254258"/>
    </source>
</evidence>
<name>A0A370WXF2_9GAMM</name>
<comment type="caution">
    <text evidence="1">The sequence shown here is derived from an EMBL/GenBank/DDBJ whole genome shotgun (WGS) entry which is preliminary data.</text>
</comment>
<dbReference type="AlphaFoldDB" id="A0A370WXF2"/>
<dbReference type="Gene3D" id="3.40.710.10">
    <property type="entry name" value="DD-peptidase/beta-lactamase superfamily"/>
    <property type="match status" value="1"/>
</dbReference>
<dbReference type="SUPFAM" id="SSF56601">
    <property type="entry name" value="beta-lactamase/transpeptidase-like"/>
    <property type="match status" value="1"/>
</dbReference>
<dbReference type="OrthoDB" id="119951at2"/>
<dbReference type="InterPro" id="IPR012338">
    <property type="entry name" value="Beta-lactam/transpept-like"/>
</dbReference>
<protein>
    <submittedName>
        <fullName evidence="1">Uncharacterized protein</fullName>
    </submittedName>
</protein>
<dbReference type="RefSeq" id="WP_115495881.1">
    <property type="nucleotide sequence ID" value="NZ_QRBE01000007.1"/>
</dbReference>
<sequence length="64" mass="7398">MERRYLAYIYSREGINLLQFVVEEGAGVDVGEYMATHLFQRFGMSRTSLVWRNAFADNVALGYD</sequence>
<reference evidence="1 2" key="1">
    <citation type="submission" date="2018-07" db="EMBL/GenBank/DDBJ databases">
        <title>Dyella monticola sp. nov. and Dyella psychrodurans sp. nov. isolated from monsoon evergreen broad-leaved forest soil of Dinghu Mountain, China.</title>
        <authorList>
            <person name="Gao Z."/>
            <person name="Qiu L."/>
        </authorList>
    </citation>
    <scope>NUCLEOTIDE SEQUENCE [LARGE SCALE GENOMIC DNA]</scope>
    <source>
        <strain evidence="1 2">4G-K06</strain>
    </source>
</reference>
<dbReference type="EMBL" id="QRBE01000007">
    <property type="protein sequence ID" value="RDS80736.1"/>
    <property type="molecule type" value="Genomic_DNA"/>
</dbReference>
<evidence type="ECO:0000313" key="1">
    <source>
        <dbReference type="EMBL" id="RDS80736.1"/>
    </source>
</evidence>
<dbReference type="Proteomes" id="UP000254258">
    <property type="component" value="Unassembled WGS sequence"/>
</dbReference>
<organism evidence="1 2">
    <name type="scientific">Dyella monticola</name>
    <dbReference type="NCBI Taxonomy" id="1927958"/>
    <lineage>
        <taxon>Bacteria</taxon>
        <taxon>Pseudomonadati</taxon>
        <taxon>Pseudomonadota</taxon>
        <taxon>Gammaproteobacteria</taxon>
        <taxon>Lysobacterales</taxon>
        <taxon>Rhodanobacteraceae</taxon>
        <taxon>Dyella</taxon>
    </lineage>
</organism>
<gene>
    <name evidence="1" type="ORF">DWU98_12310</name>
</gene>
<keyword evidence="2" id="KW-1185">Reference proteome</keyword>
<accession>A0A370WXF2</accession>
<proteinExistence type="predicted"/>